<keyword evidence="2" id="KW-1133">Transmembrane helix</keyword>
<feature type="compositionally biased region" description="Polar residues" evidence="1">
    <location>
        <begin position="207"/>
        <end position="216"/>
    </location>
</feature>
<name>A0A183V2R8_TOXCA</name>
<dbReference type="Proteomes" id="UP000050794">
    <property type="component" value="Unassembled WGS sequence"/>
</dbReference>
<evidence type="ECO:0000256" key="1">
    <source>
        <dbReference type="SAM" id="MobiDB-lite"/>
    </source>
</evidence>
<evidence type="ECO:0000313" key="3">
    <source>
        <dbReference type="EMBL" id="VDM46359.1"/>
    </source>
</evidence>
<proteinExistence type="predicted"/>
<dbReference type="WBParaSite" id="TCNE_0001503801-mRNA-1">
    <property type="protein sequence ID" value="TCNE_0001503801-mRNA-1"/>
    <property type="gene ID" value="TCNE_0001503801"/>
</dbReference>
<organism evidence="4 5">
    <name type="scientific">Toxocara canis</name>
    <name type="common">Canine roundworm</name>
    <dbReference type="NCBI Taxonomy" id="6265"/>
    <lineage>
        <taxon>Eukaryota</taxon>
        <taxon>Metazoa</taxon>
        <taxon>Ecdysozoa</taxon>
        <taxon>Nematoda</taxon>
        <taxon>Chromadorea</taxon>
        <taxon>Rhabditida</taxon>
        <taxon>Spirurina</taxon>
        <taxon>Ascaridomorpha</taxon>
        <taxon>Ascaridoidea</taxon>
        <taxon>Toxocaridae</taxon>
        <taxon>Toxocara</taxon>
    </lineage>
</organism>
<feature type="region of interest" description="Disordered" evidence="1">
    <location>
        <begin position="182"/>
        <end position="242"/>
    </location>
</feature>
<reference evidence="3 4" key="2">
    <citation type="submission" date="2018-11" db="EMBL/GenBank/DDBJ databases">
        <authorList>
            <consortium name="Pathogen Informatics"/>
        </authorList>
    </citation>
    <scope>NUCLEOTIDE SEQUENCE [LARGE SCALE GENOMIC DNA]</scope>
</reference>
<sequence length="242" mass="27544">MGGIIFFLQTVVIIFVLIEMLLTAIACGCCFWFGYFDVGALCVALLVWLIFVLFGTIIGYQWALIPFEVLHCIAVLALLMAMFGLISLTICPYLHQKWIDFLEDLTIEKSLWFSEIQLENYSRISFGICAGIFVLLISIMVALISMGYRAYHYLGHYIDEDSPTFESLLDRAVIEAYNRRQRKANESENQEVSSRHEESSYMPSEAMFTSNASESVTDVPPSRSPPPTQNKSRRSTYRQTPP</sequence>
<dbReference type="EMBL" id="UYWY01022596">
    <property type="protein sequence ID" value="VDM46359.1"/>
    <property type="molecule type" value="Genomic_DNA"/>
</dbReference>
<feature type="transmembrane region" description="Helical" evidence="2">
    <location>
        <begin position="12"/>
        <end position="34"/>
    </location>
</feature>
<reference evidence="5" key="1">
    <citation type="submission" date="2016-06" db="UniProtKB">
        <authorList>
            <consortium name="WormBaseParasite"/>
        </authorList>
    </citation>
    <scope>IDENTIFICATION</scope>
</reference>
<gene>
    <name evidence="3" type="ORF">TCNE_LOCUS15038</name>
</gene>
<evidence type="ECO:0000313" key="4">
    <source>
        <dbReference type="Proteomes" id="UP000050794"/>
    </source>
</evidence>
<feature type="transmembrane region" description="Helical" evidence="2">
    <location>
        <begin position="40"/>
        <end position="60"/>
    </location>
</feature>
<feature type="transmembrane region" description="Helical" evidence="2">
    <location>
        <begin position="124"/>
        <end position="144"/>
    </location>
</feature>
<keyword evidence="2" id="KW-0812">Transmembrane</keyword>
<keyword evidence="4" id="KW-1185">Reference proteome</keyword>
<evidence type="ECO:0000313" key="5">
    <source>
        <dbReference type="WBParaSite" id="TCNE_0001503801-mRNA-1"/>
    </source>
</evidence>
<evidence type="ECO:0000256" key="2">
    <source>
        <dbReference type="SAM" id="Phobius"/>
    </source>
</evidence>
<feature type="transmembrane region" description="Helical" evidence="2">
    <location>
        <begin position="72"/>
        <end position="95"/>
    </location>
</feature>
<dbReference type="AlphaFoldDB" id="A0A183V2R8"/>
<accession>A0A183V2R8</accession>
<keyword evidence="2" id="KW-0472">Membrane</keyword>
<protein>
    <submittedName>
        <fullName evidence="5">MARVEL domain-containing protein</fullName>
    </submittedName>
</protein>